<dbReference type="AlphaFoldDB" id="A0A511M7T2"/>
<accession>A0A511M7T2</accession>
<comment type="caution">
    <text evidence="1">The sequence shown here is derived from an EMBL/GenBank/DDBJ whole genome shotgun (WGS) entry which is preliminary data.</text>
</comment>
<organism evidence="1 2">
    <name type="scientific">Nocardia ninae NBRC 108245</name>
    <dbReference type="NCBI Taxonomy" id="1210091"/>
    <lineage>
        <taxon>Bacteria</taxon>
        <taxon>Bacillati</taxon>
        <taxon>Actinomycetota</taxon>
        <taxon>Actinomycetes</taxon>
        <taxon>Mycobacteriales</taxon>
        <taxon>Nocardiaceae</taxon>
        <taxon>Nocardia</taxon>
    </lineage>
</organism>
<evidence type="ECO:0008006" key="3">
    <source>
        <dbReference type="Google" id="ProtNLM"/>
    </source>
</evidence>
<dbReference type="Proteomes" id="UP000321424">
    <property type="component" value="Unassembled WGS sequence"/>
</dbReference>
<name>A0A511M7T2_9NOCA</name>
<evidence type="ECO:0000313" key="2">
    <source>
        <dbReference type="Proteomes" id="UP000321424"/>
    </source>
</evidence>
<keyword evidence="2" id="KW-1185">Reference proteome</keyword>
<proteinExistence type="predicted"/>
<sequence length="123" mass="13911">MAIGTVVRTYRGFMIDNSENWAAESCTLPTAEQPLRTAEFDRFFAESVREVRRVRPTRLDLLIVSDAEELGRDLAARESECCSFFDFAFTTVGDDVVMRIGVPDSQVEVLDALTERARARIDE</sequence>
<reference evidence="1 2" key="1">
    <citation type="submission" date="2019-07" db="EMBL/GenBank/DDBJ databases">
        <title>Whole genome shotgun sequence of Nocardia ninae NBRC 108245.</title>
        <authorList>
            <person name="Hosoyama A."/>
            <person name="Uohara A."/>
            <person name="Ohji S."/>
            <person name="Ichikawa N."/>
        </authorList>
    </citation>
    <scope>NUCLEOTIDE SEQUENCE [LARGE SCALE GENOMIC DNA]</scope>
    <source>
        <strain evidence="1 2">NBRC 108245</strain>
    </source>
</reference>
<protein>
    <recommendedName>
        <fullName evidence="3">Arsenate reductase</fullName>
    </recommendedName>
</protein>
<evidence type="ECO:0000313" key="1">
    <source>
        <dbReference type="EMBL" id="GEM36680.1"/>
    </source>
</evidence>
<dbReference type="EMBL" id="BJXA01000004">
    <property type="protein sequence ID" value="GEM36680.1"/>
    <property type="molecule type" value="Genomic_DNA"/>
</dbReference>
<gene>
    <name evidence="1" type="ORF">NN4_11990</name>
</gene>